<gene>
    <name evidence="2" type="ORF">FB471_2427</name>
</gene>
<reference evidence="2 3" key="1">
    <citation type="submission" date="2019-06" db="EMBL/GenBank/DDBJ databases">
        <title>Sequencing the genomes of 1000 actinobacteria strains.</title>
        <authorList>
            <person name="Klenk H.-P."/>
        </authorList>
    </citation>
    <scope>NUCLEOTIDE SEQUENCE [LARGE SCALE GENOMIC DNA]</scope>
    <source>
        <strain evidence="2 3">DSM 45679</strain>
    </source>
</reference>
<feature type="domain" description="MvdD-like pre-ATP grasp" evidence="1">
    <location>
        <begin position="8"/>
        <end position="122"/>
    </location>
</feature>
<proteinExistence type="predicted"/>
<comment type="caution">
    <text evidence="2">The sequence shown here is derived from an EMBL/GenBank/DDBJ whole genome shotgun (WGS) entry which is preliminary data.</text>
</comment>
<protein>
    <submittedName>
        <fullName evidence="2">ATP-grasp ribosomal peptide maturase</fullName>
    </submittedName>
</protein>
<dbReference type="GO" id="GO:0005737">
    <property type="term" value="C:cytoplasm"/>
    <property type="evidence" value="ECO:0007669"/>
    <property type="project" value="TreeGrafter"/>
</dbReference>
<dbReference type="GO" id="GO:0009432">
    <property type="term" value="P:SOS response"/>
    <property type="evidence" value="ECO:0007669"/>
    <property type="project" value="TreeGrafter"/>
</dbReference>
<keyword evidence="3" id="KW-1185">Reference proteome</keyword>
<accession>A0A542DHX7</accession>
<dbReference type="EMBL" id="VFML01000001">
    <property type="protein sequence ID" value="TQJ02689.1"/>
    <property type="molecule type" value="Genomic_DNA"/>
</dbReference>
<dbReference type="AlphaFoldDB" id="A0A542DHX7"/>
<sequence>MVGAARSVLVLTDRFDPTADRVVEELNSRDTTVVRIDVADFPERLSVSAELNGGPWSAAWLQTARRSVNLADVSGIYYRRPTGFDFHPDLSADERRWSAVQARMGFGGLLAAVGPWLNHPHHIGYAEYKPAQLGAAVACGLPVPRTLVTNDPGRARAFVTGVGRAVYKPFGGHGVTDTEGYRHVFASVVTPEQCNDPNIARTMHMFQQWVPKSYEVRLTVVDGRFFAARIDTESATAYVDWRADYESLTYTAIETPNFVQSRVNELLSTLNLRFGALDFVVAPDGKWWFLECNPNGQWAWIEDQTGMPIAAAIADALEGYDKT</sequence>
<dbReference type="NCBIfam" id="TIGR04187">
    <property type="entry name" value="GRASP_SAV_5884"/>
    <property type="match status" value="1"/>
</dbReference>
<dbReference type="RefSeq" id="WP_211358019.1">
    <property type="nucleotide sequence ID" value="NZ_VFML01000001.1"/>
</dbReference>
<dbReference type="InterPro" id="IPR048936">
    <property type="entry name" value="MvdD-like_ATPgrasp"/>
</dbReference>
<dbReference type="InterPro" id="IPR026449">
    <property type="entry name" value="GRASP_SAV_5884"/>
</dbReference>
<evidence type="ECO:0000313" key="3">
    <source>
        <dbReference type="Proteomes" id="UP000320876"/>
    </source>
</evidence>
<dbReference type="PANTHER" id="PTHR21621:SF0">
    <property type="entry name" value="BETA-CITRYLGLUTAMATE SYNTHASE B-RELATED"/>
    <property type="match status" value="1"/>
</dbReference>
<dbReference type="GO" id="GO:0018169">
    <property type="term" value="F:ribosomal S6-glutamic acid ligase activity"/>
    <property type="evidence" value="ECO:0007669"/>
    <property type="project" value="TreeGrafter"/>
</dbReference>
<dbReference type="PANTHER" id="PTHR21621">
    <property type="entry name" value="RIBOSOMAL PROTEIN S6 MODIFICATION PROTEIN"/>
    <property type="match status" value="1"/>
</dbReference>
<evidence type="ECO:0000313" key="2">
    <source>
        <dbReference type="EMBL" id="TQJ02689.1"/>
    </source>
</evidence>
<dbReference type="Gene3D" id="3.30.470.20">
    <property type="entry name" value="ATP-grasp fold, B domain"/>
    <property type="match status" value="1"/>
</dbReference>
<organism evidence="2 3">
    <name type="scientific">Amycolatopsis cihanbeyliensis</name>
    <dbReference type="NCBI Taxonomy" id="1128664"/>
    <lineage>
        <taxon>Bacteria</taxon>
        <taxon>Bacillati</taxon>
        <taxon>Actinomycetota</taxon>
        <taxon>Actinomycetes</taxon>
        <taxon>Pseudonocardiales</taxon>
        <taxon>Pseudonocardiaceae</taxon>
        <taxon>Amycolatopsis</taxon>
    </lineage>
</organism>
<name>A0A542DHX7_AMYCI</name>
<dbReference type="Proteomes" id="UP000320876">
    <property type="component" value="Unassembled WGS sequence"/>
</dbReference>
<dbReference type="Pfam" id="PF21068">
    <property type="entry name" value="ATPgraspMvdD"/>
    <property type="match status" value="1"/>
</dbReference>
<evidence type="ECO:0000259" key="1">
    <source>
        <dbReference type="Pfam" id="PF21068"/>
    </source>
</evidence>
<dbReference type="SUPFAM" id="SSF56059">
    <property type="entry name" value="Glutathione synthetase ATP-binding domain-like"/>
    <property type="match status" value="1"/>
</dbReference>